<evidence type="ECO:0000256" key="2">
    <source>
        <dbReference type="ARBA" id="ARBA00022729"/>
    </source>
</evidence>
<feature type="compositionally biased region" description="Polar residues" evidence="6">
    <location>
        <begin position="25"/>
        <end position="62"/>
    </location>
</feature>
<feature type="chain" id="PRO_5038604142" evidence="7">
    <location>
        <begin position="24"/>
        <end position="603"/>
    </location>
</feature>
<feature type="signal peptide" evidence="7">
    <location>
        <begin position="1"/>
        <end position="23"/>
    </location>
</feature>
<keyword evidence="9" id="KW-1185">Reference proteome</keyword>
<evidence type="ECO:0000256" key="7">
    <source>
        <dbReference type="SAM" id="SignalP"/>
    </source>
</evidence>
<keyword evidence="3" id="KW-0472">Membrane</keyword>
<reference evidence="8 9" key="1">
    <citation type="submission" date="2020-01" db="EMBL/GenBank/DDBJ databases">
        <title>Genome analysis of Anaerocolumna sp. CBA3638.</title>
        <authorList>
            <person name="Kim J."/>
            <person name="Roh S.W."/>
        </authorList>
    </citation>
    <scope>NUCLEOTIDE SEQUENCE [LARGE SCALE GENOMIC DNA]</scope>
    <source>
        <strain evidence="8 9">CBA3638</strain>
    </source>
</reference>
<keyword evidence="1" id="KW-1003">Cell membrane</keyword>
<dbReference type="SUPFAM" id="SSF53850">
    <property type="entry name" value="Periplasmic binding protein-like II"/>
    <property type="match status" value="1"/>
</dbReference>
<evidence type="ECO:0000256" key="4">
    <source>
        <dbReference type="ARBA" id="ARBA00023139"/>
    </source>
</evidence>
<organism evidence="8 9">
    <name type="scientific">Anaerocolumna sedimenticola</name>
    <dbReference type="NCBI Taxonomy" id="2696063"/>
    <lineage>
        <taxon>Bacteria</taxon>
        <taxon>Bacillati</taxon>
        <taxon>Bacillota</taxon>
        <taxon>Clostridia</taxon>
        <taxon>Lachnospirales</taxon>
        <taxon>Lachnospiraceae</taxon>
        <taxon>Anaerocolumna</taxon>
    </lineage>
</organism>
<evidence type="ECO:0000313" key="8">
    <source>
        <dbReference type="EMBL" id="QHQ59392.1"/>
    </source>
</evidence>
<dbReference type="AlphaFoldDB" id="A0A6P1TH22"/>
<name>A0A6P1TH22_9FIRM</name>
<protein>
    <submittedName>
        <fullName evidence="8">Sugar ABC transporter substrate-binding protein</fullName>
    </submittedName>
</protein>
<dbReference type="InterPro" id="IPR006059">
    <property type="entry name" value="SBP"/>
</dbReference>
<dbReference type="Gene3D" id="3.40.190.10">
    <property type="entry name" value="Periplasmic binding protein-like II"/>
    <property type="match status" value="1"/>
</dbReference>
<dbReference type="KEGG" id="anr:Ana3638_00075"/>
<dbReference type="InterPro" id="IPR050490">
    <property type="entry name" value="Bact_solute-bd_prot1"/>
</dbReference>
<keyword evidence="5" id="KW-0449">Lipoprotein</keyword>
<evidence type="ECO:0000256" key="6">
    <source>
        <dbReference type="SAM" id="MobiDB-lite"/>
    </source>
</evidence>
<proteinExistence type="predicted"/>
<accession>A0A6P1TH22</accession>
<dbReference type="EMBL" id="CP048000">
    <property type="protein sequence ID" value="QHQ59392.1"/>
    <property type="molecule type" value="Genomic_DNA"/>
</dbReference>
<evidence type="ECO:0000256" key="1">
    <source>
        <dbReference type="ARBA" id="ARBA00022475"/>
    </source>
</evidence>
<feature type="region of interest" description="Disordered" evidence="6">
    <location>
        <begin position="25"/>
        <end position="65"/>
    </location>
</feature>
<dbReference type="PANTHER" id="PTHR43649:SF33">
    <property type="entry name" value="POLYGALACTURONAN_RHAMNOGALACTURONAN-BINDING PROTEIN YTCQ"/>
    <property type="match status" value="1"/>
</dbReference>
<gene>
    <name evidence="8" type="ORF">Ana3638_00075</name>
</gene>
<dbReference type="Pfam" id="PF13416">
    <property type="entry name" value="SBP_bac_8"/>
    <property type="match status" value="1"/>
</dbReference>
<keyword evidence="4" id="KW-0564">Palmitate</keyword>
<evidence type="ECO:0000256" key="3">
    <source>
        <dbReference type="ARBA" id="ARBA00023136"/>
    </source>
</evidence>
<dbReference type="RefSeq" id="WP_161835939.1">
    <property type="nucleotide sequence ID" value="NZ_CP048000.1"/>
</dbReference>
<keyword evidence="2 7" id="KW-0732">Signal</keyword>
<sequence length="603" mass="67129">MKKRKIVSLMLAVVCMLSLVLTGCSGSKKTDSSNTVNTKDSTAVSTAEDTKNTSDTSGNTQAGIDHSTPLTLEVYDVAANYQGTQSGWFAKVVKDKFNLELNIIAPQASGDGEALYQTRTAAGKLGDIILLDNSPLQDCIKAGLIADISSEVQSSTNLSQYYEQYKTFNTGLEGNSEGKIYGLPCQITNTSPTTYSEDTVAISPMLPWDYYTEIGAPELKNLDDLLDALEQIQKAHPTNETGDPSYAISLWPDWDKGGTQITMETATQLTKTYGYEVDGSIMLGNTGDMKEVTDDDGAYYKMLHFFFEANQRGLVDPDSGTQNWDTACNKMKNKQVLLFWYNWQRGFWNTPERANEKNAYIYAPVADMNFYQPSDYYFGDGRALAIGSHMEGNDRARAIEFLDWLTSPEGLEYIHTGIPDWSYTKGDDGKYTLTENGLYGLMENRPVPDEWGGGGFDDGNSKINQWPLHAVSINPNTGETYVYNYWASYLEANKTTMTKEWSEKYGAENQVKYLEGTGQLKPIPNVNIILPSDTTDIALIRSQCATLICDTSWRMVFASSEDEFKSMWADMKTQLDGLDWAQLVEFDKAKYQKVVDARAAATK</sequence>
<evidence type="ECO:0000256" key="5">
    <source>
        <dbReference type="ARBA" id="ARBA00023288"/>
    </source>
</evidence>
<dbReference type="PANTHER" id="PTHR43649">
    <property type="entry name" value="ARABINOSE-BINDING PROTEIN-RELATED"/>
    <property type="match status" value="1"/>
</dbReference>
<evidence type="ECO:0000313" key="9">
    <source>
        <dbReference type="Proteomes" id="UP000464314"/>
    </source>
</evidence>
<dbReference type="PROSITE" id="PS51257">
    <property type="entry name" value="PROKAR_LIPOPROTEIN"/>
    <property type="match status" value="1"/>
</dbReference>
<dbReference type="Proteomes" id="UP000464314">
    <property type="component" value="Chromosome"/>
</dbReference>